<dbReference type="OrthoDB" id="9816064at2"/>
<dbReference type="STRING" id="1508389.SAMN05444003_0759"/>
<dbReference type="EMBL" id="FQXB01000001">
    <property type="protein sequence ID" value="SHG74999.1"/>
    <property type="molecule type" value="Genomic_DNA"/>
</dbReference>
<dbReference type="PANTHER" id="PTHR40267">
    <property type="entry name" value="BLR3294 PROTEIN"/>
    <property type="match status" value="1"/>
</dbReference>
<keyword evidence="1" id="KW-0413">Isomerase</keyword>
<dbReference type="PANTHER" id="PTHR40267:SF1">
    <property type="entry name" value="BLR3294 PROTEIN"/>
    <property type="match status" value="1"/>
</dbReference>
<dbReference type="Gene3D" id="3.40.50.12500">
    <property type="match status" value="1"/>
</dbReference>
<dbReference type="InterPro" id="IPR053714">
    <property type="entry name" value="Iso_Racemase_Enz_sf"/>
</dbReference>
<sequence length="235" mass="25275">MIQLPYTLDADDPRVLPIGLIVLQADETLEIEFKTTLSDLENPVYVTRIASAESVSNDTLSAMKGDIASAASLLPNARKYAAIGYGCTSASSIIGSDVVSDLVRSVCDVKHVTDPLRAACENAKFLGVNRFALLSPYVEEVNLPLRSAFTDYGISTDVFGSFSEPSEANVARISTKSIVEAASQLGQDESVDSVFLSCTNLRTLEAISEIQNRIQKPVFSSNFCLAWHLKALSSG</sequence>
<dbReference type="Pfam" id="PF17645">
    <property type="entry name" value="Amdase"/>
    <property type="match status" value="1"/>
</dbReference>
<dbReference type="InterPro" id="IPR026286">
    <property type="entry name" value="MaiA/AMDase"/>
</dbReference>
<protein>
    <submittedName>
        <fullName evidence="1">Maleate isomerase</fullName>
    </submittedName>
</protein>
<dbReference type="PIRSF" id="PIRSF015736">
    <property type="entry name" value="MI"/>
    <property type="match status" value="1"/>
</dbReference>
<keyword evidence="2" id="KW-1185">Reference proteome</keyword>
<dbReference type="GO" id="GO:0016853">
    <property type="term" value="F:isomerase activity"/>
    <property type="evidence" value="ECO:0007669"/>
    <property type="project" value="UniProtKB-KW"/>
</dbReference>
<evidence type="ECO:0000313" key="1">
    <source>
        <dbReference type="EMBL" id="SHG74999.1"/>
    </source>
</evidence>
<dbReference type="RefSeq" id="WP_072899418.1">
    <property type="nucleotide sequence ID" value="NZ_FQXB01000001.1"/>
</dbReference>
<organism evidence="1 2">
    <name type="scientific">Cognatiyoonia sediminum</name>
    <dbReference type="NCBI Taxonomy" id="1508389"/>
    <lineage>
        <taxon>Bacteria</taxon>
        <taxon>Pseudomonadati</taxon>
        <taxon>Pseudomonadota</taxon>
        <taxon>Alphaproteobacteria</taxon>
        <taxon>Rhodobacterales</taxon>
        <taxon>Paracoccaceae</taxon>
        <taxon>Cognatiyoonia</taxon>
    </lineage>
</organism>
<dbReference type="AlphaFoldDB" id="A0A1M5MDK9"/>
<name>A0A1M5MDK9_9RHOB</name>
<proteinExistence type="predicted"/>
<gene>
    <name evidence="1" type="ORF">SAMN05444003_0759</name>
</gene>
<reference evidence="1 2" key="1">
    <citation type="submission" date="2016-11" db="EMBL/GenBank/DDBJ databases">
        <authorList>
            <person name="Jaros S."/>
            <person name="Januszkiewicz K."/>
            <person name="Wedrychowicz H."/>
        </authorList>
    </citation>
    <scope>NUCLEOTIDE SEQUENCE [LARGE SCALE GENOMIC DNA]</scope>
    <source>
        <strain evidence="1 2">DSM 28715</strain>
    </source>
</reference>
<evidence type="ECO:0000313" key="2">
    <source>
        <dbReference type="Proteomes" id="UP000184074"/>
    </source>
</evidence>
<accession>A0A1M5MDK9</accession>
<dbReference type="Proteomes" id="UP000184074">
    <property type="component" value="Unassembled WGS sequence"/>
</dbReference>